<keyword evidence="2" id="KW-0732">Signal</keyword>
<name>A0A9E4KFC8_9GAMM</name>
<reference evidence="4" key="1">
    <citation type="journal article" date="2021" name="Proc. Natl. Acad. Sci. U.S.A.">
        <title>Global biogeography of chemosynthetic symbionts reveals both localized and globally distributed symbiont groups. .</title>
        <authorList>
            <person name="Osvatic J.T."/>
            <person name="Wilkins L.G.E."/>
            <person name="Leibrecht L."/>
            <person name="Leray M."/>
            <person name="Zauner S."/>
            <person name="Polzin J."/>
            <person name="Camacho Y."/>
            <person name="Gros O."/>
            <person name="van Gils J.A."/>
            <person name="Eisen J.A."/>
            <person name="Petersen J.M."/>
            <person name="Yuen B."/>
        </authorList>
    </citation>
    <scope>NUCLEOTIDE SEQUENCE</scope>
    <source>
        <strain evidence="4">MAGclacostrist064TRANS</strain>
    </source>
</reference>
<evidence type="ECO:0000313" key="4">
    <source>
        <dbReference type="EMBL" id="MCG7947100.1"/>
    </source>
</evidence>
<evidence type="ECO:0000256" key="2">
    <source>
        <dbReference type="SAM" id="SignalP"/>
    </source>
</evidence>
<keyword evidence="1" id="KW-0812">Transmembrane</keyword>
<dbReference type="Proteomes" id="UP000886667">
    <property type="component" value="Unassembled WGS sequence"/>
</dbReference>
<evidence type="ECO:0000313" key="5">
    <source>
        <dbReference type="Proteomes" id="UP000886667"/>
    </source>
</evidence>
<dbReference type="NCBIfam" id="TIGR02595">
    <property type="entry name" value="PEP_CTERM"/>
    <property type="match status" value="1"/>
</dbReference>
<comment type="caution">
    <text evidence="4">The sequence shown here is derived from an EMBL/GenBank/DDBJ whole genome shotgun (WGS) entry which is preliminary data.</text>
</comment>
<proteinExistence type="predicted"/>
<evidence type="ECO:0000259" key="3">
    <source>
        <dbReference type="Pfam" id="PF07589"/>
    </source>
</evidence>
<dbReference type="AlphaFoldDB" id="A0A9E4KFC8"/>
<keyword evidence="1" id="KW-1133">Transmembrane helix</keyword>
<protein>
    <submittedName>
        <fullName evidence="4">PEP-CTERM sorting domain-containing protein</fullName>
    </submittedName>
</protein>
<organism evidence="4 5">
    <name type="scientific">Candidatus Thiodiazotropha taylori</name>
    <dbReference type="NCBI Taxonomy" id="2792791"/>
    <lineage>
        <taxon>Bacteria</taxon>
        <taxon>Pseudomonadati</taxon>
        <taxon>Pseudomonadota</taxon>
        <taxon>Gammaproteobacteria</taxon>
        <taxon>Chromatiales</taxon>
        <taxon>Sedimenticolaceae</taxon>
        <taxon>Candidatus Thiodiazotropha</taxon>
    </lineage>
</organism>
<accession>A0A9E4KFC8</accession>
<gene>
    <name evidence="4" type="ORF">JAZ07_12215</name>
</gene>
<dbReference type="Pfam" id="PF07589">
    <property type="entry name" value="PEP-CTERM"/>
    <property type="match status" value="1"/>
</dbReference>
<feature type="signal peptide" evidence="2">
    <location>
        <begin position="1"/>
        <end position="23"/>
    </location>
</feature>
<keyword evidence="1" id="KW-0472">Membrane</keyword>
<dbReference type="InterPro" id="IPR013424">
    <property type="entry name" value="Ice-binding_C"/>
</dbReference>
<feature type="domain" description="Ice-binding protein C-terminal" evidence="3">
    <location>
        <begin position="184"/>
        <end position="207"/>
    </location>
</feature>
<dbReference type="EMBL" id="JAEPCM010000424">
    <property type="protein sequence ID" value="MCG7947100.1"/>
    <property type="molecule type" value="Genomic_DNA"/>
</dbReference>
<sequence length="217" mass="23513">MKYRHTMKWIAALMTLASWNAMAATAQYSSQLDLTNPQYPVDINGATGTVAADIVRFDLGSGWDGQMDIQVTTSSYTTLGTTLGFALTTDPNDALYNDPSAFLALSDTNVDVTQFFNDNVVGWEIYSWGSDYIAPDATNDITGSLNPRNFDPAEHYYAFLAGGSLLPTTIDIQLDVSDGNDVSAVPVPAAVWLFGSGLIGILSLNRRKRVSNEECMS</sequence>
<feature type="transmembrane region" description="Helical" evidence="1">
    <location>
        <begin position="185"/>
        <end position="204"/>
    </location>
</feature>
<feature type="chain" id="PRO_5038847829" evidence="2">
    <location>
        <begin position="24"/>
        <end position="217"/>
    </location>
</feature>
<evidence type="ECO:0000256" key="1">
    <source>
        <dbReference type="SAM" id="Phobius"/>
    </source>
</evidence>